<dbReference type="PROSITE" id="PS50041">
    <property type="entry name" value="C_TYPE_LECTIN_2"/>
    <property type="match status" value="1"/>
</dbReference>
<proteinExistence type="predicted"/>
<protein>
    <recommendedName>
        <fullName evidence="2">C-type lectin domain-containing protein</fullName>
    </recommendedName>
</protein>
<dbReference type="InterPro" id="IPR016187">
    <property type="entry name" value="CTDL_fold"/>
</dbReference>
<dbReference type="Proteomes" id="UP000472263">
    <property type="component" value="Chromosome 18"/>
</dbReference>
<dbReference type="GeneTree" id="ENSGT00940000175719"/>
<dbReference type="InterPro" id="IPR016186">
    <property type="entry name" value="C-type_lectin-like/link_sf"/>
</dbReference>
<dbReference type="InParanoid" id="A0A667WEQ3"/>
<reference evidence="3" key="1">
    <citation type="submission" date="2019-06" db="EMBL/GenBank/DDBJ databases">
        <authorList>
            <consortium name="Wellcome Sanger Institute Data Sharing"/>
        </authorList>
    </citation>
    <scope>NUCLEOTIDE SEQUENCE [LARGE SCALE GENOMIC DNA]</scope>
</reference>
<dbReference type="Pfam" id="PF00059">
    <property type="entry name" value="Lectin_C"/>
    <property type="match status" value="1"/>
</dbReference>
<feature type="domain" description="C-type lectin" evidence="2">
    <location>
        <begin position="28"/>
        <end position="132"/>
    </location>
</feature>
<feature type="signal peptide" evidence="1">
    <location>
        <begin position="1"/>
        <end position="22"/>
    </location>
</feature>
<evidence type="ECO:0000313" key="4">
    <source>
        <dbReference type="Proteomes" id="UP000472263"/>
    </source>
</evidence>
<reference evidence="3" key="2">
    <citation type="submission" date="2025-08" db="UniProtKB">
        <authorList>
            <consortium name="Ensembl"/>
        </authorList>
    </citation>
    <scope>IDENTIFICATION</scope>
</reference>
<evidence type="ECO:0000313" key="3">
    <source>
        <dbReference type="Ensembl" id="ENSMMDP00005003455.1"/>
    </source>
</evidence>
<dbReference type="AlphaFoldDB" id="A0A667WEQ3"/>
<keyword evidence="4" id="KW-1185">Reference proteome</keyword>
<dbReference type="InterPro" id="IPR001304">
    <property type="entry name" value="C-type_lectin-like"/>
</dbReference>
<sequence>MPIHVLLGLNLLMLMLFAGAATQTSERFILVKKLMSWTEANTYCMTNYTSLARVRDKLENEKLQEIKLGNQVWIGLDGNSWKWSDGSESSFRFWEPDEPNLNEVSDCVLFHIADTPGMRNLDCSRIHPFLCYEGKRFSCT</sequence>
<evidence type="ECO:0000256" key="1">
    <source>
        <dbReference type="SAM" id="SignalP"/>
    </source>
</evidence>
<dbReference type="Ensembl" id="ENSMMDT00005003548.1">
    <property type="protein sequence ID" value="ENSMMDP00005003455.1"/>
    <property type="gene ID" value="ENSMMDG00005001939.1"/>
</dbReference>
<keyword evidence="1" id="KW-0732">Signal</keyword>
<reference evidence="3" key="3">
    <citation type="submission" date="2025-09" db="UniProtKB">
        <authorList>
            <consortium name="Ensembl"/>
        </authorList>
    </citation>
    <scope>IDENTIFICATION</scope>
</reference>
<dbReference type="SMART" id="SM00034">
    <property type="entry name" value="CLECT"/>
    <property type="match status" value="1"/>
</dbReference>
<name>A0A667WEQ3_9TELE</name>
<feature type="chain" id="PRO_5025391079" description="C-type lectin domain-containing protein" evidence="1">
    <location>
        <begin position="23"/>
        <end position="140"/>
    </location>
</feature>
<dbReference type="PANTHER" id="PTHR45784">
    <property type="entry name" value="C-TYPE LECTIN DOMAIN FAMILY 20 MEMBER A-RELATED"/>
    <property type="match status" value="1"/>
</dbReference>
<dbReference type="Gene3D" id="3.10.100.10">
    <property type="entry name" value="Mannose-Binding Protein A, subunit A"/>
    <property type="match status" value="1"/>
</dbReference>
<dbReference type="PANTHER" id="PTHR45784:SF3">
    <property type="entry name" value="C-TYPE LECTIN DOMAIN FAMILY 4 MEMBER K-LIKE-RELATED"/>
    <property type="match status" value="1"/>
</dbReference>
<evidence type="ECO:0000259" key="2">
    <source>
        <dbReference type="PROSITE" id="PS50041"/>
    </source>
</evidence>
<accession>A0A667WEQ3</accession>
<dbReference type="SUPFAM" id="SSF56436">
    <property type="entry name" value="C-type lectin-like"/>
    <property type="match status" value="1"/>
</dbReference>
<organism evidence="3 4">
    <name type="scientific">Myripristis murdjan</name>
    <name type="common">pinecone soldierfish</name>
    <dbReference type="NCBI Taxonomy" id="586833"/>
    <lineage>
        <taxon>Eukaryota</taxon>
        <taxon>Metazoa</taxon>
        <taxon>Chordata</taxon>
        <taxon>Craniata</taxon>
        <taxon>Vertebrata</taxon>
        <taxon>Euteleostomi</taxon>
        <taxon>Actinopterygii</taxon>
        <taxon>Neopterygii</taxon>
        <taxon>Teleostei</taxon>
        <taxon>Neoteleostei</taxon>
        <taxon>Acanthomorphata</taxon>
        <taxon>Holocentriformes</taxon>
        <taxon>Holocentridae</taxon>
        <taxon>Myripristis</taxon>
    </lineage>
</organism>